<accession>A0A7M2X0W3</accession>
<dbReference type="SUPFAM" id="SSF48371">
    <property type="entry name" value="ARM repeat"/>
    <property type="match status" value="1"/>
</dbReference>
<evidence type="ECO:0008006" key="4">
    <source>
        <dbReference type="Google" id="ProtNLM"/>
    </source>
</evidence>
<dbReference type="Proteomes" id="UP000593765">
    <property type="component" value="Chromosome"/>
</dbReference>
<dbReference type="InterPro" id="IPR011989">
    <property type="entry name" value="ARM-like"/>
</dbReference>
<protein>
    <recommendedName>
        <fullName evidence="4">HEAT repeat domain-containing protein</fullName>
    </recommendedName>
</protein>
<gene>
    <name evidence="2" type="ORF">IPV69_08255</name>
</gene>
<reference evidence="2 3" key="1">
    <citation type="submission" date="2020-10" db="EMBL/GenBank/DDBJ databases">
        <title>Wide distribution of Phycisphaera-like planctomycetes from WD2101 soil group in peatlands and genome analysis of the first cultivated representative.</title>
        <authorList>
            <person name="Dedysh S.N."/>
            <person name="Beletsky A.V."/>
            <person name="Ivanova A."/>
            <person name="Kulichevskaya I.S."/>
            <person name="Suzina N.E."/>
            <person name="Philippov D.A."/>
            <person name="Rakitin A.L."/>
            <person name="Mardanov A.V."/>
            <person name="Ravin N.V."/>
        </authorList>
    </citation>
    <scope>NUCLEOTIDE SEQUENCE [LARGE SCALE GENOMIC DNA]</scope>
    <source>
        <strain evidence="2 3">M1803</strain>
    </source>
</reference>
<keyword evidence="3" id="KW-1185">Reference proteome</keyword>
<dbReference type="KEGG" id="hbs:IPV69_08255"/>
<dbReference type="InterPro" id="IPR016024">
    <property type="entry name" value="ARM-type_fold"/>
</dbReference>
<sequence length="857" mass="91925">MATTTGSTTQSTNNLAFPSPELIRLWDSALHDAHVRGVKPPDPDRQRADDIYLAEFVLASSDSQVMDWVTIPQVVSATEVLIACDGLNDQLRRYVVRQLAKRKQQDVGAVRRLIVQQGPAFVPTVLAERTTLGDDYSVALMRDIGSANAAGLTELLAICQRPSDTVDDQVWAVELLDRATRGDEAPPLPVGAIEAWRRLSKDPRPEIATAASHAVARPPLKALAVAIPRQPIASDAPSLPTWPTFPKPGESAFPRAPSANEIATWDVMLSQARSRAVYLPNVPGLPTTLADLAGTRDQDTDLAEFFVQNAEWNRQALWVTPRQLAMAAEVIGFHGVIRDYHRGILVRHLRARNTGDAGPVRQVVISQGADIVGEIVASKDDLGFDYARDLIRDIAIQTPAALKQLLVVSLDPQRQPSERWTAIIVLDELTSGKSPLPLPAGTLDGWETVARRSGRFLGDAAAAALIRRPESGFTEADRAAFGVLAAINEEVPASNSRPAELLRAIQPGKGRSLLMSQLIERMHSTEAPERRFAASYLVRVPDAGEDASDALAWFLVLGPLPAASTPNYRDADEVLILACVDTLVRSGRKSIKAVPVLAGILTDPIRGEWAERVLNAVGPDAVPPLLAEYRQAAATNEPFRVQYVRAMGLRSMAGPAARAALLEVLGGKEPFVAVRLEAIAGIANTASGASPEELAALRSQLLTALKSDLPGIPLAAANALAELRPGDDADLSLAVDWVKNGDREHRVAGARLLASAGPRTAEAAVAPLLRMSDNVCSIQRGAAAVALVAIDPEGKQLSPAVIASVFHHDAVMRSHLVAAAKRAGDGKLRDRLKDLAANEPDPQVRESAKQMLEALWP</sequence>
<organism evidence="2 3">
    <name type="scientific">Humisphaera borealis</name>
    <dbReference type="NCBI Taxonomy" id="2807512"/>
    <lineage>
        <taxon>Bacteria</taxon>
        <taxon>Pseudomonadati</taxon>
        <taxon>Planctomycetota</taxon>
        <taxon>Phycisphaerae</taxon>
        <taxon>Tepidisphaerales</taxon>
        <taxon>Tepidisphaeraceae</taxon>
        <taxon>Humisphaera</taxon>
    </lineage>
</organism>
<dbReference type="RefSeq" id="WP_206294570.1">
    <property type="nucleotide sequence ID" value="NZ_CP063458.1"/>
</dbReference>
<evidence type="ECO:0000256" key="1">
    <source>
        <dbReference type="SAM" id="MobiDB-lite"/>
    </source>
</evidence>
<dbReference type="AlphaFoldDB" id="A0A7M2X0W3"/>
<feature type="region of interest" description="Disordered" evidence="1">
    <location>
        <begin position="237"/>
        <end position="256"/>
    </location>
</feature>
<evidence type="ECO:0000313" key="3">
    <source>
        <dbReference type="Proteomes" id="UP000593765"/>
    </source>
</evidence>
<name>A0A7M2X0W3_9BACT</name>
<dbReference type="EMBL" id="CP063458">
    <property type="protein sequence ID" value="QOV91333.1"/>
    <property type="molecule type" value="Genomic_DNA"/>
</dbReference>
<proteinExistence type="predicted"/>
<dbReference type="Gene3D" id="1.25.10.10">
    <property type="entry name" value="Leucine-rich Repeat Variant"/>
    <property type="match status" value="1"/>
</dbReference>
<evidence type="ECO:0000313" key="2">
    <source>
        <dbReference type="EMBL" id="QOV91333.1"/>
    </source>
</evidence>